<evidence type="ECO:0000256" key="3">
    <source>
        <dbReference type="ARBA" id="ARBA00022771"/>
    </source>
</evidence>
<name>A0A2I0VMC4_9ASPA</name>
<dbReference type="PANTHER" id="PTHR47287">
    <property type="entry name" value="C2H2 AND C2HC ZINC FINGERS SUPERFAMILY PROTEIN"/>
    <property type="match status" value="1"/>
</dbReference>
<dbReference type="Gene3D" id="3.30.160.60">
    <property type="entry name" value="Classic Zinc Finger"/>
    <property type="match status" value="1"/>
</dbReference>
<dbReference type="InterPro" id="IPR013087">
    <property type="entry name" value="Znf_C2H2_type"/>
</dbReference>
<evidence type="ECO:0000256" key="2">
    <source>
        <dbReference type="ARBA" id="ARBA00022723"/>
    </source>
</evidence>
<dbReference type="EMBL" id="KZ503414">
    <property type="protein sequence ID" value="PKU64556.1"/>
    <property type="molecule type" value="Genomic_DNA"/>
</dbReference>
<evidence type="ECO:0000256" key="6">
    <source>
        <dbReference type="PROSITE-ProRule" id="PRU00042"/>
    </source>
</evidence>
<dbReference type="SUPFAM" id="SSF57667">
    <property type="entry name" value="beta-beta-alpha zinc fingers"/>
    <property type="match status" value="1"/>
</dbReference>
<keyword evidence="5" id="KW-0539">Nucleus</keyword>
<dbReference type="GO" id="GO:0008270">
    <property type="term" value="F:zinc ion binding"/>
    <property type="evidence" value="ECO:0007669"/>
    <property type="project" value="UniProtKB-KW"/>
</dbReference>
<accession>A0A2I0VMC4</accession>
<reference evidence="9 10" key="1">
    <citation type="journal article" date="2016" name="Sci. Rep.">
        <title>The Dendrobium catenatum Lindl. genome sequence provides insights into polysaccharide synthase, floral development and adaptive evolution.</title>
        <authorList>
            <person name="Zhang G.Q."/>
            <person name="Xu Q."/>
            <person name="Bian C."/>
            <person name="Tsai W.C."/>
            <person name="Yeh C.M."/>
            <person name="Liu K.W."/>
            <person name="Yoshida K."/>
            <person name="Zhang L.S."/>
            <person name="Chang S.B."/>
            <person name="Chen F."/>
            <person name="Shi Y."/>
            <person name="Su Y.Y."/>
            <person name="Zhang Y.Q."/>
            <person name="Chen L.J."/>
            <person name="Yin Y."/>
            <person name="Lin M."/>
            <person name="Huang H."/>
            <person name="Deng H."/>
            <person name="Wang Z.W."/>
            <person name="Zhu S.L."/>
            <person name="Zhao X."/>
            <person name="Deng C."/>
            <person name="Niu S.C."/>
            <person name="Huang J."/>
            <person name="Wang M."/>
            <person name="Liu G.H."/>
            <person name="Yang H.J."/>
            <person name="Xiao X.J."/>
            <person name="Hsiao Y.Y."/>
            <person name="Wu W.L."/>
            <person name="Chen Y.Y."/>
            <person name="Mitsuda N."/>
            <person name="Ohme-Takagi M."/>
            <person name="Luo Y.B."/>
            <person name="Van de Peer Y."/>
            <person name="Liu Z.J."/>
        </authorList>
    </citation>
    <scope>NUCLEOTIDE SEQUENCE [LARGE SCALE GENOMIC DNA]</scope>
    <source>
        <tissue evidence="9">The whole plant</tissue>
    </source>
</reference>
<reference evidence="9 10" key="2">
    <citation type="journal article" date="2017" name="Nature">
        <title>The Apostasia genome and the evolution of orchids.</title>
        <authorList>
            <person name="Zhang G.Q."/>
            <person name="Liu K.W."/>
            <person name="Li Z."/>
            <person name="Lohaus R."/>
            <person name="Hsiao Y.Y."/>
            <person name="Niu S.C."/>
            <person name="Wang J.Y."/>
            <person name="Lin Y.C."/>
            <person name="Xu Q."/>
            <person name="Chen L.J."/>
            <person name="Yoshida K."/>
            <person name="Fujiwara S."/>
            <person name="Wang Z.W."/>
            <person name="Zhang Y.Q."/>
            <person name="Mitsuda N."/>
            <person name="Wang M."/>
            <person name="Liu G.H."/>
            <person name="Pecoraro L."/>
            <person name="Huang H.X."/>
            <person name="Xiao X.J."/>
            <person name="Lin M."/>
            <person name="Wu X.Y."/>
            <person name="Wu W.L."/>
            <person name="Chen Y.Y."/>
            <person name="Chang S.B."/>
            <person name="Sakamoto S."/>
            <person name="Ohme-Takagi M."/>
            <person name="Yagi M."/>
            <person name="Zeng S.J."/>
            <person name="Shen C.Y."/>
            <person name="Yeh C.M."/>
            <person name="Luo Y.B."/>
            <person name="Tsai W.C."/>
            <person name="Van de Peer Y."/>
            <person name="Liu Z.J."/>
        </authorList>
    </citation>
    <scope>NUCLEOTIDE SEQUENCE [LARGE SCALE GENOMIC DNA]</scope>
    <source>
        <tissue evidence="9">The whole plant</tissue>
    </source>
</reference>
<keyword evidence="10" id="KW-1185">Reference proteome</keyword>
<feature type="region of interest" description="Disordered" evidence="7">
    <location>
        <begin position="62"/>
        <end position="87"/>
    </location>
</feature>
<keyword evidence="4" id="KW-0862">Zinc</keyword>
<evidence type="ECO:0000256" key="7">
    <source>
        <dbReference type="SAM" id="MobiDB-lite"/>
    </source>
</evidence>
<dbReference type="AlphaFoldDB" id="A0A2I0VMC4"/>
<dbReference type="PANTHER" id="PTHR47287:SF15">
    <property type="entry name" value="ZINC FINGER PROTEIN 3-LIKE"/>
    <property type="match status" value="1"/>
</dbReference>
<proteinExistence type="predicted"/>
<dbReference type="PROSITE" id="PS00028">
    <property type="entry name" value="ZINC_FINGER_C2H2_1"/>
    <property type="match status" value="1"/>
</dbReference>
<dbReference type="InterPro" id="IPR036236">
    <property type="entry name" value="Znf_C2H2_sf"/>
</dbReference>
<keyword evidence="2" id="KW-0479">Metal-binding</keyword>
<dbReference type="GO" id="GO:0009788">
    <property type="term" value="P:negative regulation of abscisic acid-activated signaling pathway"/>
    <property type="evidence" value="ECO:0007669"/>
    <property type="project" value="InterPro"/>
</dbReference>
<evidence type="ECO:0000256" key="4">
    <source>
        <dbReference type="ARBA" id="ARBA00022833"/>
    </source>
</evidence>
<feature type="compositionally biased region" description="Basic residues" evidence="7">
    <location>
        <begin position="67"/>
        <end position="80"/>
    </location>
</feature>
<evidence type="ECO:0000313" key="10">
    <source>
        <dbReference type="Proteomes" id="UP000233837"/>
    </source>
</evidence>
<dbReference type="OrthoDB" id="1933825at2759"/>
<evidence type="ECO:0000256" key="5">
    <source>
        <dbReference type="ARBA" id="ARBA00023242"/>
    </source>
</evidence>
<evidence type="ECO:0000313" key="9">
    <source>
        <dbReference type="EMBL" id="PKU64556.1"/>
    </source>
</evidence>
<dbReference type="PROSITE" id="PS50157">
    <property type="entry name" value="ZINC_FINGER_C2H2_2"/>
    <property type="match status" value="1"/>
</dbReference>
<dbReference type="GO" id="GO:0005634">
    <property type="term" value="C:nucleus"/>
    <property type="evidence" value="ECO:0007669"/>
    <property type="project" value="UniProtKB-SubCell"/>
</dbReference>
<gene>
    <name evidence="9" type="primary">ZFP3</name>
    <name evidence="9" type="ORF">MA16_Dca015086</name>
</gene>
<evidence type="ECO:0000259" key="8">
    <source>
        <dbReference type="PROSITE" id="PS50157"/>
    </source>
</evidence>
<dbReference type="InterPro" id="IPR044246">
    <property type="entry name" value="ZFP3-like"/>
</dbReference>
<evidence type="ECO:0000256" key="1">
    <source>
        <dbReference type="ARBA" id="ARBA00004123"/>
    </source>
</evidence>
<feature type="domain" description="C2H2-type" evidence="8">
    <location>
        <begin position="47"/>
        <end position="74"/>
    </location>
</feature>
<keyword evidence="3 6" id="KW-0863">Zinc-finger</keyword>
<protein>
    <submittedName>
        <fullName evidence="9">Zinc finger protein 3</fullName>
    </submittedName>
</protein>
<comment type="subcellular location">
    <subcellularLocation>
        <location evidence="1">Nucleus</location>
    </subcellularLocation>
</comment>
<organism evidence="9 10">
    <name type="scientific">Dendrobium catenatum</name>
    <dbReference type="NCBI Taxonomy" id="906689"/>
    <lineage>
        <taxon>Eukaryota</taxon>
        <taxon>Viridiplantae</taxon>
        <taxon>Streptophyta</taxon>
        <taxon>Embryophyta</taxon>
        <taxon>Tracheophyta</taxon>
        <taxon>Spermatophyta</taxon>
        <taxon>Magnoliopsida</taxon>
        <taxon>Liliopsida</taxon>
        <taxon>Asparagales</taxon>
        <taxon>Orchidaceae</taxon>
        <taxon>Epidendroideae</taxon>
        <taxon>Malaxideae</taxon>
        <taxon>Dendrobiinae</taxon>
        <taxon>Dendrobium</taxon>
    </lineage>
</organism>
<dbReference type="Proteomes" id="UP000233837">
    <property type="component" value="Unassembled WGS sequence"/>
</dbReference>
<sequence>MLMEQDSSQFIELNLIASMAAVSTLAQSTPPPETAAEGVETAEQRVFSCNYCRRKFYSSQALGGHQNAHKRERQLAKRGRGGPVDDNRHFAGLPLRPLGIQTHSMVHKAYFGSPSAPAMVAGMMAGRQGWFRTPVGTGVGRLLAEEYSGGMLMPFRGAGVRFDEVPPPPSAAAEEVGGVGGFQYKWMGSGVLLNQGKEETHKLDLSLKL</sequence>